<dbReference type="Proteomes" id="UP001359559">
    <property type="component" value="Unassembled WGS sequence"/>
</dbReference>
<reference evidence="1 2" key="1">
    <citation type="submission" date="2024-01" db="EMBL/GenBank/DDBJ databases">
        <title>The genomes of 5 underutilized Papilionoideae crops provide insights into root nodulation and disease resistance.</title>
        <authorList>
            <person name="Yuan L."/>
        </authorList>
    </citation>
    <scope>NUCLEOTIDE SEQUENCE [LARGE SCALE GENOMIC DNA]</scope>
    <source>
        <strain evidence="1">LY-2023</strain>
        <tissue evidence="1">Leaf</tissue>
    </source>
</reference>
<dbReference type="EMBL" id="JAYKXN010000006">
    <property type="protein sequence ID" value="KAK7280076.1"/>
    <property type="molecule type" value="Genomic_DNA"/>
</dbReference>
<organism evidence="1 2">
    <name type="scientific">Clitoria ternatea</name>
    <name type="common">Butterfly pea</name>
    <dbReference type="NCBI Taxonomy" id="43366"/>
    <lineage>
        <taxon>Eukaryota</taxon>
        <taxon>Viridiplantae</taxon>
        <taxon>Streptophyta</taxon>
        <taxon>Embryophyta</taxon>
        <taxon>Tracheophyta</taxon>
        <taxon>Spermatophyta</taxon>
        <taxon>Magnoliopsida</taxon>
        <taxon>eudicotyledons</taxon>
        <taxon>Gunneridae</taxon>
        <taxon>Pentapetalae</taxon>
        <taxon>rosids</taxon>
        <taxon>fabids</taxon>
        <taxon>Fabales</taxon>
        <taxon>Fabaceae</taxon>
        <taxon>Papilionoideae</taxon>
        <taxon>50 kb inversion clade</taxon>
        <taxon>NPAAA clade</taxon>
        <taxon>indigoferoid/millettioid clade</taxon>
        <taxon>Phaseoleae</taxon>
        <taxon>Clitoria</taxon>
    </lineage>
</organism>
<sequence length="105" mass="11352">MNSYQSLFGKEKPGGVRYLGRIITPTILKKNEEIVVIKKQHASEIASLESKVGVMQNEMDGLKSIVKCLLGQSIPRVDIDALATRLGCNFGDANSAPDVPSHGEV</sequence>
<evidence type="ECO:0000313" key="2">
    <source>
        <dbReference type="Proteomes" id="UP001359559"/>
    </source>
</evidence>
<keyword evidence="2" id="KW-1185">Reference proteome</keyword>
<proteinExistence type="predicted"/>
<comment type="caution">
    <text evidence="1">The sequence shown here is derived from an EMBL/GenBank/DDBJ whole genome shotgun (WGS) entry which is preliminary data.</text>
</comment>
<gene>
    <name evidence="1" type="ORF">RJT34_25138</name>
</gene>
<protein>
    <submittedName>
        <fullName evidence="1">Uncharacterized protein</fullName>
    </submittedName>
</protein>
<name>A0AAN9ILD6_CLITE</name>
<dbReference type="AlphaFoldDB" id="A0AAN9ILD6"/>
<accession>A0AAN9ILD6</accession>
<evidence type="ECO:0000313" key="1">
    <source>
        <dbReference type="EMBL" id="KAK7280076.1"/>
    </source>
</evidence>